<dbReference type="Proteomes" id="UP001642487">
    <property type="component" value="Chromosome 4"/>
</dbReference>
<dbReference type="Gene3D" id="1.20.5.170">
    <property type="match status" value="1"/>
</dbReference>
<dbReference type="Pfam" id="PF07714">
    <property type="entry name" value="PK_Tyr_Ser-Thr"/>
    <property type="match status" value="1"/>
</dbReference>
<feature type="region of interest" description="Disordered" evidence="7">
    <location>
        <begin position="322"/>
        <end position="355"/>
    </location>
</feature>
<dbReference type="EMBL" id="OZ021738">
    <property type="protein sequence ID" value="CAK9320644.1"/>
    <property type="molecule type" value="Genomic_DNA"/>
</dbReference>
<feature type="compositionally biased region" description="Low complexity" evidence="7">
    <location>
        <begin position="514"/>
        <end position="524"/>
    </location>
</feature>
<dbReference type="Gene3D" id="1.10.510.10">
    <property type="entry name" value="Transferase(Phosphotransferase) domain 1"/>
    <property type="match status" value="1"/>
</dbReference>
<feature type="region of interest" description="Disordered" evidence="7">
    <location>
        <begin position="505"/>
        <end position="532"/>
    </location>
</feature>
<dbReference type="InterPro" id="IPR011009">
    <property type="entry name" value="Kinase-like_dom_sf"/>
</dbReference>
<dbReference type="SMART" id="SM00220">
    <property type="entry name" value="S_TKc"/>
    <property type="match status" value="1"/>
</dbReference>
<evidence type="ECO:0000313" key="10">
    <source>
        <dbReference type="EMBL" id="CAK9320644.1"/>
    </source>
</evidence>
<keyword evidence="6" id="KW-0539">Nucleus</keyword>
<sequence>MADHSDEQHSFRTIATAFIPFIGDDDSDDLGPEFVFNIEPTLLIDPHCLKIGEVIGEGSCSIVYEGLYDCQPVAVKIIQPIRTSSISPEKKERFQREVMLLSRVNHENVIQFIGASVEPTLMIITELMRGGTLQKYLWSIRPETPDLKLSLSLALDLSRVMAYLHSNGIIHRDLKPSNLLLTEDKQRVKLADFGLAREEISGEMTTEAGTYRWMAPELFSIEPLPVGGKKCYDHKADVYSFSIILWELLTNKTPFKGRNNVMVAYATAKNIRPSLEEIPEDIAPLLQSCWAEDPNGRPEFTEVMDSLCNLLQSFVLKESSLPNMDEKTEEEEVECASETSSSQSKRGPKAGRHRNSSFCLKCCRNFCLFIGDGLLSPDPVFLVSWLRRFHWWRHPLLPPYSASLPPPAAAASRQPAHSPSHTKLLGFVLREVCGLFSEPQRLDLDFERSRIHNSQPLIFQSTTYIQTRHPPGLPHHSSQSFLRHESRLVVEIIRTQDCSSKILWSMGTGEEGTPSKTSKPPSSSQEIAPTPSYPDWSSSMQAYYGAGATPPPFFASTVASPTPHPYLWGGQHPLMPPYGTPVPYPAIYPPGGVYAHPNITVTPGSVPINAEYEGKSPDGKERASKKSKGMSGNTASGGGRTGESGKVASSSGNDGASQSAESGTEGSSEGSDENANQQEFAANKKGSFNQMLADGANAQNNTGGPNGKSSVTGKPITSISGTNLNMGMDLWNTTTAAPGAGKVRGNAVSSAVVTVPMVGRDGVMPEQWVQDERELKRQKRKQSNRESARRSRLRKQAECEELQARVQTLNNENRTLRDELQRLSEECEKLTSENTSIKEELTRFCGPEALANFEKGTTAPPAQSRGSGEGKD</sequence>
<feature type="region of interest" description="Disordered" evidence="7">
    <location>
        <begin position="694"/>
        <end position="724"/>
    </location>
</feature>
<evidence type="ECO:0000313" key="11">
    <source>
        <dbReference type="Proteomes" id="UP001642487"/>
    </source>
</evidence>
<dbReference type="PRINTS" id="PR00109">
    <property type="entry name" value="TYRKINASE"/>
</dbReference>
<evidence type="ECO:0000259" key="8">
    <source>
        <dbReference type="PROSITE" id="PS50011"/>
    </source>
</evidence>
<dbReference type="Pfam" id="PF07777">
    <property type="entry name" value="MFMR"/>
    <property type="match status" value="1"/>
</dbReference>
<dbReference type="PROSITE" id="PS50217">
    <property type="entry name" value="BZIP"/>
    <property type="match status" value="1"/>
</dbReference>
<keyword evidence="5" id="KW-0804">Transcription</keyword>
<evidence type="ECO:0000256" key="4">
    <source>
        <dbReference type="ARBA" id="ARBA00023125"/>
    </source>
</evidence>
<dbReference type="PROSITE" id="PS00108">
    <property type="entry name" value="PROTEIN_KINASE_ST"/>
    <property type="match status" value="1"/>
</dbReference>
<dbReference type="CDD" id="cd14702">
    <property type="entry name" value="bZIP_plant_GBF1"/>
    <property type="match status" value="1"/>
</dbReference>
<feature type="region of interest" description="Disordered" evidence="7">
    <location>
        <begin position="610"/>
        <end position="676"/>
    </location>
</feature>
<dbReference type="SUPFAM" id="SSF57959">
    <property type="entry name" value="Leucine zipper domain"/>
    <property type="match status" value="1"/>
</dbReference>
<dbReference type="PANTHER" id="PTHR45967:SF20">
    <property type="entry name" value="G-BOX-BINDING FACTOR 1"/>
    <property type="match status" value="1"/>
</dbReference>
<dbReference type="InterPro" id="IPR044827">
    <property type="entry name" value="GBF-like"/>
</dbReference>
<evidence type="ECO:0000256" key="6">
    <source>
        <dbReference type="ARBA" id="ARBA00023242"/>
    </source>
</evidence>
<keyword evidence="11" id="KW-1185">Reference proteome</keyword>
<evidence type="ECO:0000256" key="2">
    <source>
        <dbReference type="ARBA" id="ARBA00007163"/>
    </source>
</evidence>
<evidence type="ECO:0000256" key="5">
    <source>
        <dbReference type="ARBA" id="ARBA00023163"/>
    </source>
</evidence>
<dbReference type="PROSITE" id="PS00036">
    <property type="entry name" value="BZIP_BASIC"/>
    <property type="match status" value="1"/>
</dbReference>
<evidence type="ECO:0000256" key="3">
    <source>
        <dbReference type="ARBA" id="ARBA00023015"/>
    </source>
</evidence>
<dbReference type="PROSITE" id="PS50011">
    <property type="entry name" value="PROTEIN_KINASE_DOM"/>
    <property type="match status" value="1"/>
</dbReference>
<evidence type="ECO:0000256" key="7">
    <source>
        <dbReference type="SAM" id="MobiDB-lite"/>
    </source>
</evidence>
<dbReference type="Pfam" id="PF00170">
    <property type="entry name" value="bZIP_1"/>
    <property type="match status" value="1"/>
</dbReference>
<gene>
    <name evidence="10" type="ORF">CITCOLO1_LOCUS12697</name>
</gene>
<evidence type="ECO:0000259" key="9">
    <source>
        <dbReference type="PROSITE" id="PS50217"/>
    </source>
</evidence>
<feature type="domain" description="BZIP" evidence="9">
    <location>
        <begin position="774"/>
        <end position="837"/>
    </location>
</feature>
<reference evidence="10 11" key="1">
    <citation type="submission" date="2024-03" db="EMBL/GenBank/DDBJ databases">
        <authorList>
            <person name="Gkanogiannis A."/>
            <person name="Becerra Lopez-Lavalle L."/>
        </authorList>
    </citation>
    <scope>NUCLEOTIDE SEQUENCE [LARGE SCALE GENOMIC DNA]</scope>
</reference>
<dbReference type="InterPro" id="IPR001245">
    <property type="entry name" value="Ser-Thr/Tyr_kinase_cat_dom"/>
</dbReference>
<comment type="similarity">
    <text evidence="2">Belongs to the bZIP family.</text>
</comment>
<dbReference type="SUPFAM" id="SSF56112">
    <property type="entry name" value="Protein kinase-like (PK-like)"/>
    <property type="match status" value="1"/>
</dbReference>
<comment type="subcellular location">
    <subcellularLocation>
        <location evidence="1">Nucleus</location>
    </subcellularLocation>
</comment>
<dbReference type="InterPro" id="IPR000719">
    <property type="entry name" value="Prot_kinase_dom"/>
</dbReference>
<accession>A0ABP0YJJ0</accession>
<dbReference type="InterPro" id="IPR046347">
    <property type="entry name" value="bZIP_sf"/>
</dbReference>
<organism evidence="10 11">
    <name type="scientific">Citrullus colocynthis</name>
    <name type="common">colocynth</name>
    <dbReference type="NCBI Taxonomy" id="252529"/>
    <lineage>
        <taxon>Eukaryota</taxon>
        <taxon>Viridiplantae</taxon>
        <taxon>Streptophyta</taxon>
        <taxon>Embryophyta</taxon>
        <taxon>Tracheophyta</taxon>
        <taxon>Spermatophyta</taxon>
        <taxon>Magnoliopsida</taxon>
        <taxon>eudicotyledons</taxon>
        <taxon>Gunneridae</taxon>
        <taxon>Pentapetalae</taxon>
        <taxon>rosids</taxon>
        <taxon>fabids</taxon>
        <taxon>Cucurbitales</taxon>
        <taxon>Cucurbitaceae</taxon>
        <taxon>Benincaseae</taxon>
        <taxon>Citrullus</taxon>
    </lineage>
</organism>
<dbReference type="InterPro" id="IPR045314">
    <property type="entry name" value="bZIP_plant_GBF1"/>
</dbReference>
<protein>
    <submittedName>
        <fullName evidence="10">Uncharacterized protein</fullName>
    </submittedName>
</protein>
<dbReference type="InterPro" id="IPR012900">
    <property type="entry name" value="MFMR"/>
</dbReference>
<feature type="compositionally biased region" description="Low complexity" evidence="7">
    <location>
        <begin position="655"/>
        <end position="669"/>
    </location>
</feature>
<dbReference type="InterPro" id="IPR008271">
    <property type="entry name" value="Ser/Thr_kinase_AS"/>
</dbReference>
<dbReference type="Gene3D" id="3.30.200.20">
    <property type="entry name" value="Phosphorylase Kinase, domain 1"/>
    <property type="match status" value="1"/>
</dbReference>
<feature type="domain" description="Protein kinase" evidence="8">
    <location>
        <begin position="49"/>
        <end position="315"/>
    </location>
</feature>
<dbReference type="CDD" id="cd13999">
    <property type="entry name" value="STKc_MAP3K-like"/>
    <property type="match status" value="1"/>
</dbReference>
<dbReference type="SMART" id="SM00338">
    <property type="entry name" value="BRLZ"/>
    <property type="match status" value="1"/>
</dbReference>
<keyword evidence="3" id="KW-0805">Transcription regulation</keyword>
<dbReference type="PANTHER" id="PTHR45967">
    <property type="entry name" value="G-BOX-BINDING FACTOR 3-RELATED"/>
    <property type="match status" value="1"/>
</dbReference>
<proteinExistence type="inferred from homology"/>
<feature type="compositionally biased region" description="Polar residues" evidence="7">
    <location>
        <begin position="697"/>
        <end position="724"/>
    </location>
</feature>
<feature type="compositionally biased region" description="Basic residues" evidence="7">
    <location>
        <begin position="346"/>
        <end position="355"/>
    </location>
</feature>
<feature type="region of interest" description="Disordered" evidence="7">
    <location>
        <begin position="774"/>
        <end position="795"/>
    </location>
</feature>
<feature type="compositionally biased region" description="Basic and acidic residues" evidence="7">
    <location>
        <begin position="612"/>
        <end position="624"/>
    </location>
</feature>
<name>A0ABP0YJJ0_9ROSI</name>
<dbReference type="InterPro" id="IPR004827">
    <property type="entry name" value="bZIP"/>
</dbReference>
<feature type="region of interest" description="Disordered" evidence="7">
    <location>
        <begin position="850"/>
        <end position="872"/>
    </location>
</feature>
<keyword evidence="4" id="KW-0238">DNA-binding</keyword>
<evidence type="ECO:0000256" key="1">
    <source>
        <dbReference type="ARBA" id="ARBA00004123"/>
    </source>
</evidence>